<evidence type="ECO:0000313" key="2">
    <source>
        <dbReference type="Proteomes" id="UP001216907"/>
    </source>
</evidence>
<keyword evidence="2" id="KW-1185">Reference proteome</keyword>
<evidence type="ECO:0000313" key="1">
    <source>
        <dbReference type="EMBL" id="MDG3002853.1"/>
    </source>
</evidence>
<dbReference type="RefSeq" id="WP_277859215.1">
    <property type="nucleotide sequence ID" value="NZ_JARRAG010000001.1"/>
</dbReference>
<organism evidence="1 2">
    <name type="scientific">Paludisphaera mucosa</name>
    <dbReference type="NCBI Taxonomy" id="3030827"/>
    <lineage>
        <taxon>Bacteria</taxon>
        <taxon>Pseudomonadati</taxon>
        <taxon>Planctomycetota</taxon>
        <taxon>Planctomycetia</taxon>
        <taxon>Isosphaerales</taxon>
        <taxon>Isosphaeraceae</taxon>
        <taxon>Paludisphaera</taxon>
    </lineage>
</organism>
<protein>
    <submittedName>
        <fullName evidence="1">Uncharacterized protein</fullName>
    </submittedName>
</protein>
<dbReference type="Proteomes" id="UP001216907">
    <property type="component" value="Unassembled WGS sequence"/>
</dbReference>
<comment type="caution">
    <text evidence="1">The sequence shown here is derived from an EMBL/GenBank/DDBJ whole genome shotgun (WGS) entry which is preliminary data.</text>
</comment>
<accession>A0ABT6F5J8</accession>
<reference evidence="1 2" key="1">
    <citation type="submission" date="2023-03" db="EMBL/GenBank/DDBJ databases">
        <title>Paludisphaera mucosa sp. nov. a novel planctomycete from northern fen.</title>
        <authorList>
            <person name="Ivanova A."/>
        </authorList>
    </citation>
    <scope>NUCLEOTIDE SEQUENCE [LARGE SCALE GENOMIC DNA]</scope>
    <source>
        <strain evidence="1 2">Pla2</strain>
    </source>
</reference>
<proteinExistence type="predicted"/>
<name>A0ABT6F5J8_9BACT</name>
<sequence length="94" mass="10472">MPIDGRLMRAIARGVGREEMRDHDVLRSPLRATDGLPWELERALVRVLTADGHQQLLDLAGAIWGPWQPYRDAHENAYYAAICGKTFTNAGGNT</sequence>
<dbReference type="EMBL" id="JARRAG010000001">
    <property type="protein sequence ID" value="MDG3002853.1"/>
    <property type="molecule type" value="Genomic_DNA"/>
</dbReference>
<gene>
    <name evidence="1" type="ORF">PZE19_03655</name>
</gene>